<dbReference type="Pfam" id="PF12894">
    <property type="entry name" value="ANAPC4_WD40"/>
    <property type="match status" value="1"/>
</dbReference>
<evidence type="ECO:0000313" key="6">
    <source>
        <dbReference type="Proteomes" id="UP000078348"/>
    </source>
</evidence>
<dbReference type="InterPro" id="IPR020472">
    <property type="entry name" value="WD40_PAC1"/>
</dbReference>
<keyword evidence="6" id="KW-1185">Reference proteome</keyword>
<keyword evidence="2" id="KW-0677">Repeat</keyword>
<sequence length="686" mass="74065">MLRIKRTPSLHDIIPEDYETVSLSCEDDSAIPSSEQPLYEIGMQKLTPVAWNDKQDMQILELGFIHRLCYVNGSNALVLVSITEANCVQRCKCFESHHCRVYSVLFHPYAPTIVSCGDDGLFVWDIPSCTLAMHIKPRSDSLTGTALHSLCWAENGKLLCAGCSDGSVLLFDASSYSLLHKASVAKGTITTLLYSPKHRLLFLAGHDRSIHLCSIHSHGLADEGSLDGHVGDVTSLALSPDENVLFSGGRDHSIRLWDVTSRSYLRELRCSAPKSVHRGEVTFLSTCLGGEFLLTGCNDGVLRVFRVEQKEKPKRDEVSVELLLRGVLFEEEEEDVTCEDECVDAVTVSDSCGILSASSSSSRIAVTTSSRLLVYSITSPFHLALLSSFSSHEAAVTGLCFLASHLVSVSKDTTLHVFSQDASLLDSLSLPSALTCVSALDDALLIGANDYSTYMLLLEDSSFPLHLSYQFRGAASRITDLAVLPSHKLLVTATNDGSVDVYTLPSHPVLPSHLISSLPLATHSAHIGAALAVAAATVNGRVLVATGGSDYRVNVFALEGGELELLWCEEDAHNGAINTVVMGHGFSQGLLLTGGSDARIRVWKVDSGELVGELTAHTERVNRLLLSSDGKTLVSAASDKSILVWSMGDYRVERRFASNDECVSLAMDGKSVVGGYSSGVIRCWSL</sequence>
<organism evidence="5 6">
    <name type="scientific">Blastocystis sp. subtype 1 (strain ATCC 50177 / NandII)</name>
    <dbReference type="NCBI Taxonomy" id="478820"/>
    <lineage>
        <taxon>Eukaryota</taxon>
        <taxon>Sar</taxon>
        <taxon>Stramenopiles</taxon>
        <taxon>Bigyra</taxon>
        <taxon>Opalozoa</taxon>
        <taxon>Opalinata</taxon>
        <taxon>Blastocystidae</taxon>
        <taxon>Blastocystis</taxon>
    </lineage>
</organism>
<feature type="repeat" description="WD" evidence="3">
    <location>
        <begin position="614"/>
        <end position="655"/>
    </location>
</feature>
<feature type="repeat" description="WD" evidence="3">
    <location>
        <begin position="570"/>
        <end position="613"/>
    </location>
</feature>
<evidence type="ECO:0000256" key="2">
    <source>
        <dbReference type="ARBA" id="ARBA00022737"/>
    </source>
</evidence>
<comment type="caution">
    <text evidence="5">The sequence shown here is derived from an EMBL/GenBank/DDBJ whole genome shotgun (WGS) entry which is preliminary data.</text>
</comment>
<dbReference type="Proteomes" id="UP000078348">
    <property type="component" value="Unassembled WGS sequence"/>
</dbReference>
<dbReference type="SMART" id="SM00320">
    <property type="entry name" value="WD40"/>
    <property type="match status" value="11"/>
</dbReference>
<dbReference type="InterPro" id="IPR024977">
    <property type="entry name" value="Apc4-like_WD40_dom"/>
</dbReference>
<dbReference type="Pfam" id="PF00400">
    <property type="entry name" value="WD40"/>
    <property type="match status" value="4"/>
</dbReference>
<dbReference type="SUPFAM" id="SSF82171">
    <property type="entry name" value="DPP6 N-terminal domain-like"/>
    <property type="match status" value="1"/>
</dbReference>
<proteinExistence type="predicted"/>
<dbReference type="Gene3D" id="2.130.10.10">
    <property type="entry name" value="YVTN repeat-like/Quinoprotein amine dehydrogenase"/>
    <property type="match status" value="3"/>
</dbReference>
<evidence type="ECO:0000256" key="1">
    <source>
        <dbReference type="ARBA" id="ARBA00022574"/>
    </source>
</evidence>
<dbReference type="PROSITE" id="PS50082">
    <property type="entry name" value="WD_REPEATS_2"/>
    <property type="match status" value="3"/>
</dbReference>
<dbReference type="InterPro" id="IPR050349">
    <property type="entry name" value="WD_LIS1/nudF_dynein_reg"/>
</dbReference>
<feature type="repeat" description="WD" evidence="3">
    <location>
        <begin position="226"/>
        <end position="267"/>
    </location>
</feature>
<dbReference type="OrthoDB" id="16717at2759"/>
<dbReference type="STRING" id="478820.A0A196SGH1"/>
<dbReference type="PROSITE" id="PS00678">
    <property type="entry name" value="WD_REPEATS_1"/>
    <property type="match status" value="1"/>
</dbReference>
<dbReference type="PRINTS" id="PR00320">
    <property type="entry name" value="GPROTEINBRPT"/>
</dbReference>
<dbReference type="InterPro" id="IPR015943">
    <property type="entry name" value="WD40/YVTN_repeat-like_dom_sf"/>
</dbReference>
<feature type="domain" description="Anaphase-promoting complex subunit 4-like WD40" evidence="4">
    <location>
        <begin position="143"/>
        <end position="193"/>
    </location>
</feature>
<dbReference type="PROSITE" id="PS50294">
    <property type="entry name" value="WD_REPEATS_REGION"/>
    <property type="match status" value="2"/>
</dbReference>
<gene>
    <name evidence="5" type="ORF">AV274_3024</name>
</gene>
<dbReference type="EMBL" id="LXWW01000159">
    <property type="protein sequence ID" value="OAO15247.1"/>
    <property type="molecule type" value="Genomic_DNA"/>
</dbReference>
<dbReference type="InterPro" id="IPR036322">
    <property type="entry name" value="WD40_repeat_dom_sf"/>
</dbReference>
<keyword evidence="1 3" id="KW-0853">WD repeat</keyword>
<name>A0A196SGH1_BLAHN</name>
<accession>A0A196SGH1</accession>
<dbReference type="PANTHER" id="PTHR44129">
    <property type="entry name" value="WD REPEAT-CONTAINING PROTEIN POP1"/>
    <property type="match status" value="1"/>
</dbReference>
<dbReference type="InterPro" id="IPR019775">
    <property type="entry name" value="WD40_repeat_CS"/>
</dbReference>
<dbReference type="SUPFAM" id="SSF50978">
    <property type="entry name" value="WD40 repeat-like"/>
    <property type="match status" value="2"/>
</dbReference>
<dbReference type="InterPro" id="IPR001680">
    <property type="entry name" value="WD40_rpt"/>
</dbReference>
<evidence type="ECO:0000259" key="4">
    <source>
        <dbReference type="Pfam" id="PF12894"/>
    </source>
</evidence>
<reference evidence="5 6" key="1">
    <citation type="submission" date="2016-05" db="EMBL/GenBank/DDBJ databases">
        <title>Nuclear genome of Blastocystis sp. subtype 1 NandII.</title>
        <authorList>
            <person name="Gentekaki E."/>
            <person name="Curtis B."/>
            <person name="Stairs C."/>
            <person name="Eme L."/>
            <person name="Herman E."/>
            <person name="Klimes V."/>
            <person name="Arias M.C."/>
            <person name="Elias M."/>
            <person name="Hilliou F."/>
            <person name="Klute M."/>
            <person name="Malik S.-B."/>
            <person name="Pightling A."/>
            <person name="Rachubinski R."/>
            <person name="Salas D."/>
            <person name="Schlacht A."/>
            <person name="Suga H."/>
            <person name="Archibald J."/>
            <person name="Ball S.G."/>
            <person name="Clark G."/>
            <person name="Dacks J."/>
            <person name="Van Der Giezen M."/>
            <person name="Tsaousis A."/>
            <person name="Roger A."/>
        </authorList>
    </citation>
    <scope>NUCLEOTIDE SEQUENCE [LARGE SCALE GENOMIC DNA]</scope>
    <source>
        <strain evidence="6">ATCC 50177 / NandII</strain>
    </source>
</reference>
<evidence type="ECO:0000256" key="3">
    <source>
        <dbReference type="PROSITE-ProRule" id="PRU00221"/>
    </source>
</evidence>
<evidence type="ECO:0000313" key="5">
    <source>
        <dbReference type="EMBL" id="OAO15247.1"/>
    </source>
</evidence>
<protein>
    <submittedName>
        <fullName evidence="5">WD-40 repeat protein</fullName>
    </submittedName>
</protein>
<dbReference type="AlphaFoldDB" id="A0A196SGH1"/>